<keyword evidence="4" id="KW-0472">Membrane</keyword>
<evidence type="ECO:0000256" key="4">
    <source>
        <dbReference type="SAM" id="Phobius"/>
    </source>
</evidence>
<keyword evidence="3" id="KW-0807">Transducer</keyword>
<dbReference type="EMBL" id="JANRMI010000002">
    <property type="protein sequence ID" value="MDG0816593.1"/>
    <property type="molecule type" value="Genomic_DNA"/>
</dbReference>
<dbReference type="InterPro" id="IPR021796">
    <property type="entry name" value="Tll0287-like_dom"/>
</dbReference>
<dbReference type="Gene3D" id="1.10.287.950">
    <property type="entry name" value="Methyl-accepting chemotaxis protein"/>
    <property type="match status" value="1"/>
</dbReference>
<accession>A0ABT6DIC0</accession>
<dbReference type="Proteomes" id="UP001152321">
    <property type="component" value="Unassembled WGS sequence"/>
</dbReference>
<comment type="similarity">
    <text evidence="2">Belongs to the methyl-accepting chemotaxis (MCP) protein family.</text>
</comment>
<feature type="transmembrane region" description="Helical" evidence="4">
    <location>
        <begin position="232"/>
        <end position="252"/>
    </location>
</feature>
<proteinExistence type="inferred from homology"/>
<dbReference type="InterPro" id="IPR004090">
    <property type="entry name" value="Chemotax_Me-accpt_rcpt"/>
</dbReference>
<dbReference type="InterPro" id="IPR004089">
    <property type="entry name" value="MCPsignal_dom"/>
</dbReference>
<gene>
    <name evidence="6" type="ORF">NWE73_09475</name>
</gene>
<evidence type="ECO:0000256" key="2">
    <source>
        <dbReference type="ARBA" id="ARBA00029447"/>
    </source>
</evidence>
<dbReference type="PANTHER" id="PTHR43531">
    <property type="entry name" value="PROTEIN ICFG"/>
    <property type="match status" value="1"/>
</dbReference>
<keyword evidence="7" id="KW-1185">Reference proteome</keyword>
<feature type="domain" description="Methyl-accepting transducer" evidence="5">
    <location>
        <begin position="269"/>
        <end position="498"/>
    </location>
</feature>
<dbReference type="SMART" id="SM00283">
    <property type="entry name" value="MA"/>
    <property type="match status" value="1"/>
</dbReference>
<dbReference type="SUPFAM" id="SSF58104">
    <property type="entry name" value="Methyl-accepting chemotaxis protein (MCP) signaling domain"/>
    <property type="match status" value="1"/>
</dbReference>
<dbReference type="PROSITE" id="PS50111">
    <property type="entry name" value="CHEMOTAXIS_TRANSDUC_2"/>
    <property type="match status" value="1"/>
</dbReference>
<keyword evidence="1" id="KW-0488">Methylation</keyword>
<dbReference type="Pfam" id="PF11845">
    <property type="entry name" value="Tll0287-like"/>
    <property type="match status" value="1"/>
</dbReference>
<protein>
    <submittedName>
        <fullName evidence="6">Methyl-accepting chemotaxis protein</fullName>
    </submittedName>
</protein>
<dbReference type="RefSeq" id="WP_277578071.1">
    <property type="nucleotide sequence ID" value="NZ_JANRMI010000002.1"/>
</dbReference>
<evidence type="ECO:0000256" key="1">
    <source>
        <dbReference type="ARBA" id="ARBA00022481"/>
    </source>
</evidence>
<dbReference type="PRINTS" id="PR00260">
    <property type="entry name" value="CHEMTRNSDUCR"/>
</dbReference>
<evidence type="ECO:0000256" key="3">
    <source>
        <dbReference type="PROSITE-ProRule" id="PRU00284"/>
    </source>
</evidence>
<feature type="transmembrane region" description="Helical" evidence="4">
    <location>
        <begin position="13"/>
        <end position="35"/>
    </location>
</feature>
<organism evidence="6 7">
    <name type="scientific">Bdellovibrio svalbardensis</name>
    <dbReference type="NCBI Taxonomy" id="2972972"/>
    <lineage>
        <taxon>Bacteria</taxon>
        <taxon>Pseudomonadati</taxon>
        <taxon>Bdellovibrionota</taxon>
        <taxon>Bdellovibrionia</taxon>
        <taxon>Bdellovibrionales</taxon>
        <taxon>Pseudobdellovibrionaceae</taxon>
        <taxon>Bdellovibrio</taxon>
    </lineage>
</organism>
<dbReference type="InterPro" id="IPR051310">
    <property type="entry name" value="MCP_chemotaxis"/>
</dbReference>
<dbReference type="PANTHER" id="PTHR43531:SF14">
    <property type="entry name" value="METHYL-ACCEPTING CHEMOTAXIS PROTEIN I-RELATED"/>
    <property type="match status" value="1"/>
</dbReference>
<keyword evidence="4" id="KW-1133">Transmembrane helix</keyword>
<comment type="caution">
    <text evidence="6">The sequence shown here is derived from an EMBL/GenBank/DDBJ whole genome shotgun (WGS) entry which is preliminary data.</text>
</comment>
<reference evidence="6" key="1">
    <citation type="submission" date="2022-08" db="EMBL/GenBank/DDBJ databases">
        <title>Novel Bdellovibrio Species Isolated from Svalbard: Designation Bdellovibrio svalbardensis.</title>
        <authorList>
            <person name="Mitchell R.J."/>
            <person name="Choi S.Y."/>
        </authorList>
    </citation>
    <scope>NUCLEOTIDE SEQUENCE</scope>
    <source>
        <strain evidence="6">PAP01</strain>
    </source>
</reference>
<dbReference type="CDD" id="cd11386">
    <property type="entry name" value="MCP_signal"/>
    <property type="match status" value="1"/>
</dbReference>
<dbReference type="Pfam" id="PF00015">
    <property type="entry name" value="MCPsignal"/>
    <property type="match status" value="1"/>
</dbReference>
<evidence type="ECO:0000259" key="5">
    <source>
        <dbReference type="PROSITE" id="PS50111"/>
    </source>
</evidence>
<sequence length="537" mass="57772">MIWLKKLELKVKILWTVAVACIMCAAVALGTAIHFNEVEFRKGLITKSRTIHSRLDAAAKFVANQGGLQPMIELYTKKYKSSLELTEEDKSIILQQVPIYAAMKIGMEDSEAQHYNFRVFSNEPRKKENAATFEEMKIFKQFEADVNLQEYVEDNGHKVTVYRPVRLKKSFGCFACHGDPATSPWGNGRDILGYRMEDWKDGKLHGVFAISNDIAETHKAATSDGGLSPTTYLGLFIFAGGLGALLLAAFVMNGPIAVLQRTTKVLGKSGEQLTSTANQIAESSQTLSQAAATQASSLEETVATMEELTSMVKVNSDSATKAAALAVSTRDIATKGEQEIKILIESINSISADSKKIAEITNVIDDIAFQTNLLALNAAVEAARAGEQGKGFAVVAEAVRSLAQRSAEAAKDIASLINGSVAKIRNGSSQAERSGTVLGEIVKSVKEVADLNNEIATASAEQRNGINQIGKAMNSLDEVTQKNAASAEQSSAAAMELSSQSHSLAQSVLLIEEVVFGTNTNPQNAEKIQKTVALETF</sequence>
<name>A0ABT6DIC0_9BACT</name>
<evidence type="ECO:0000313" key="6">
    <source>
        <dbReference type="EMBL" id="MDG0816593.1"/>
    </source>
</evidence>
<evidence type="ECO:0000313" key="7">
    <source>
        <dbReference type="Proteomes" id="UP001152321"/>
    </source>
</evidence>
<keyword evidence="4" id="KW-0812">Transmembrane</keyword>